<dbReference type="FunFam" id="1.10.510.10:FF:000051">
    <property type="entry name" value="Receptor-like serine/threonine-protein kinase ALE2"/>
    <property type="match status" value="1"/>
</dbReference>
<dbReference type="PANTHER" id="PTHR47989:SF2">
    <property type="entry name" value="SERINE_THREONINE-PROTEIN KINASE PBL7-RELATED"/>
    <property type="match status" value="1"/>
</dbReference>
<keyword evidence="7" id="KW-0808">Transferase</keyword>
<keyword evidence="1" id="KW-0723">Serine/threonine-protein kinase</keyword>
<keyword evidence="5" id="KW-0472">Membrane</keyword>
<keyword evidence="5" id="KW-1133">Transmembrane helix</keyword>
<dbReference type="AlphaFoldDB" id="A0AAW2RIB9"/>
<dbReference type="CDD" id="cd14066">
    <property type="entry name" value="STKc_IRAK"/>
    <property type="match status" value="1"/>
</dbReference>
<reference evidence="7" key="2">
    <citation type="journal article" date="2024" name="Plant">
        <title>Genomic evolution and insights into agronomic trait innovations of Sesamum species.</title>
        <authorList>
            <person name="Miao H."/>
            <person name="Wang L."/>
            <person name="Qu L."/>
            <person name="Liu H."/>
            <person name="Sun Y."/>
            <person name="Le M."/>
            <person name="Wang Q."/>
            <person name="Wei S."/>
            <person name="Zheng Y."/>
            <person name="Lin W."/>
            <person name="Duan Y."/>
            <person name="Cao H."/>
            <person name="Xiong S."/>
            <person name="Wang X."/>
            <person name="Wei L."/>
            <person name="Li C."/>
            <person name="Ma Q."/>
            <person name="Ju M."/>
            <person name="Zhao R."/>
            <person name="Li G."/>
            <person name="Mu C."/>
            <person name="Tian Q."/>
            <person name="Mei H."/>
            <person name="Zhang T."/>
            <person name="Gao T."/>
            <person name="Zhang H."/>
        </authorList>
    </citation>
    <scope>NUCLEOTIDE SEQUENCE</scope>
    <source>
        <strain evidence="7">G01</strain>
    </source>
</reference>
<protein>
    <submittedName>
        <fullName evidence="7">Serine/threonine-protein kinase PBL7</fullName>
    </submittedName>
</protein>
<name>A0AAW2RIB9_9LAMI</name>
<keyword evidence="3 4" id="KW-0067">ATP-binding</keyword>
<dbReference type="PROSITE" id="PS50011">
    <property type="entry name" value="PROTEIN_KINASE_DOM"/>
    <property type="match status" value="1"/>
</dbReference>
<dbReference type="InterPro" id="IPR000719">
    <property type="entry name" value="Prot_kinase_dom"/>
</dbReference>
<keyword evidence="5" id="KW-0812">Transmembrane</keyword>
<feature type="domain" description="Protein kinase" evidence="6">
    <location>
        <begin position="126"/>
        <end position="400"/>
    </location>
</feature>
<proteinExistence type="predicted"/>
<evidence type="ECO:0000256" key="2">
    <source>
        <dbReference type="ARBA" id="ARBA00022741"/>
    </source>
</evidence>
<dbReference type="Gene3D" id="3.30.200.20">
    <property type="entry name" value="Phosphorylase Kinase, domain 1"/>
    <property type="match status" value="1"/>
</dbReference>
<reference evidence="7" key="1">
    <citation type="submission" date="2020-06" db="EMBL/GenBank/DDBJ databases">
        <authorList>
            <person name="Li T."/>
            <person name="Hu X."/>
            <person name="Zhang T."/>
            <person name="Song X."/>
            <person name="Zhang H."/>
            <person name="Dai N."/>
            <person name="Sheng W."/>
            <person name="Hou X."/>
            <person name="Wei L."/>
        </authorList>
    </citation>
    <scope>NUCLEOTIDE SEQUENCE</scope>
    <source>
        <strain evidence="7">G01</strain>
        <tissue evidence="7">Leaf</tissue>
    </source>
</reference>
<organism evidence="7">
    <name type="scientific">Sesamum angustifolium</name>
    <dbReference type="NCBI Taxonomy" id="2727405"/>
    <lineage>
        <taxon>Eukaryota</taxon>
        <taxon>Viridiplantae</taxon>
        <taxon>Streptophyta</taxon>
        <taxon>Embryophyta</taxon>
        <taxon>Tracheophyta</taxon>
        <taxon>Spermatophyta</taxon>
        <taxon>Magnoliopsida</taxon>
        <taxon>eudicotyledons</taxon>
        <taxon>Gunneridae</taxon>
        <taxon>Pentapetalae</taxon>
        <taxon>asterids</taxon>
        <taxon>lamiids</taxon>
        <taxon>Lamiales</taxon>
        <taxon>Pedaliaceae</taxon>
        <taxon>Sesamum</taxon>
    </lineage>
</organism>
<accession>A0AAW2RIB9</accession>
<keyword evidence="2 4" id="KW-0547">Nucleotide-binding</keyword>
<evidence type="ECO:0000313" key="7">
    <source>
        <dbReference type="EMBL" id="KAL0380115.1"/>
    </source>
</evidence>
<dbReference type="EMBL" id="JACGWK010000001">
    <property type="protein sequence ID" value="KAL0380115.1"/>
    <property type="molecule type" value="Genomic_DNA"/>
</dbReference>
<feature type="transmembrane region" description="Helical" evidence="5">
    <location>
        <begin position="44"/>
        <end position="67"/>
    </location>
</feature>
<evidence type="ECO:0000256" key="3">
    <source>
        <dbReference type="ARBA" id="ARBA00022840"/>
    </source>
</evidence>
<dbReference type="SUPFAM" id="SSF56112">
    <property type="entry name" value="Protein kinase-like (PK-like)"/>
    <property type="match status" value="1"/>
</dbReference>
<evidence type="ECO:0000256" key="1">
    <source>
        <dbReference type="ARBA" id="ARBA00022527"/>
    </source>
</evidence>
<dbReference type="InterPro" id="IPR017441">
    <property type="entry name" value="Protein_kinase_ATP_BS"/>
</dbReference>
<dbReference type="GO" id="GO:0004674">
    <property type="term" value="F:protein serine/threonine kinase activity"/>
    <property type="evidence" value="ECO:0007669"/>
    <property type="project" value="UniProtKB-KW"/>
</dbReference>
<dbReference type="InterPro" id="IPR001245">
    <property type="entry name" value="Ser-Thr/Tyr_kinase_cat_dom"/>
</dbReference>
<evidence type="ECO:0000256" key="4">
    <source>
        <dbReference type="PROSITE-ProRule" id="PRU10141"/>
    </source>
</evidence>
<evidence type="ECO:0000256" key="5">
    <source>
        <dbReference type="SAM" id="Phobius"/>
    </source>
</evidence>
<dbReference type="Gene3D" id="1.10.510.10">
    <property type="entry name" value="Transferase(Phosphotransferase) domain 1"/>
    <property type="match status" value="1"/>
</dbReference>
<dbReference type="PROSITE" id="PS00107">
    <property type="entry name" value="PROTEIN_KINASE_ATP"/>
    <property type="match status" value="1"/>
</dbReference>
<evidence type="ECO:0000259" key="6">
    <source>
        <dbReference type="PROSITE" id="PS50011"/>
    </source>
</evidence>
<dbReference type="InterPro" id="IPR011009">
    <property type="entry name" value="Kinase-like_dom_sf"/>
</dbReference>
<keyword evidence="7" id="KW-0418">Kinase</keyword>
<sequence length="422" mass="46244">MESLNATAPPPPASNRIIHSHHHHLEHVSQTHGHHHEIIPSSSLLIVVIPIIIVILLLAILLLTLMLRRLQLSRDTTTATTTSVATKGGCLHGSGLSGTPQPKLRGSQVQVQVFSLKEVETATNKFSEANIIGNGASGAVYRGVLRDGTAAAIKMLRPHGRYGERAFRLEVDLLSRLRSPYISELLGYCADQHHRLLVFEYMPNGSLHSHLHRTHSPLNWAVRLKIALDSARALEYLHEHTTPAVIHRNLKSSNILLDHNFRPKLSGFGLAKIGSDKLNGLISTRVLGTTGYLAPEYASTGKLTTKSDVYSYGVILLELLTGRVPIDTTRPPGQHVLVSWALPRLTNRDKVMEMIDPALDGQYPKKDLIQVAAITAMCVQPEADYRPLITDVVQSLMPLVKKNPVGTSSNSLRFGHSPSPSS</sequence>
<dbReference type="GO" id="GO:0005524">
    <property type="term" value="F:ATP binding"/>
    <property type="evidence" value="ECO:0007669"/>
    <property type="project" value="UniProtKB-UniRule"/>
</dbReference>
<feature type="binding site" evidence="4">
    <location>
        <position position="154"/>
    </location>
    <ligand>
        <name>ATP</name>
        <dbReference type="ChEBI" id="CHEBI:30616"/>
    </ligand>
</feature>
<comment type="caution">
    <text evidence="7">The sequence shown here is derived from an EMBL/GenBank/DDBJ whole genome shotgun (WGS) entry which is preliminary data.</text>
</comment>
<gene>
    <name evidence="7" type="ORF">Sangu_0075800</name>
</gene>
<dbReference type="PANTHER" id="PTHR47989">
    <property type="entry name" value="OS01G0750732 PROTEIN"/>
    <property type="match status" value="1"/>
</dbReference>
<dbReference type="Pfam" id="PF07714">
    <property type="entry name" value="PK_Tyr_Ser-Thr"/>
    <property type="match status" value="1"/>
</dbReference>